<dbReference type="GO" id="GO:0008270">
    <property type="term" value="F:zinc ion binding"/>
    <property type="evidence" value="ECO:0007669"/>
    <property type="project" value="UniProtKB-UniRule"/>
</dbReference>
<dbReference type="SUPFAM" id="SSF49493">
    <property type="entry name" value="HSP40/DnaJ peptide-binding domain"/>
    <property type="match status" value="2"/>
</dbReference>
<evidence type="ECO:0000256" key="7">
    <source>
        <dbReference type="ARBA" id="ARBA00022771"/>
    </source>
</evidence>
<evidence type="ECO:0000256" key="2">
    <source>
        <dbReference type="ARBA" id="ARBA00011738"/>
    </source>
</evidence>
<dbReference type="InterPro" id="IPR036869">
    <property type="entry name" value="J_dom_sf"/>
</dbReference>
<evidence type="ECO:0000256" key="3">
    <source>
        <dbReference type="ARBA" id="ARBA00022490"/>
    </source>
</evidence>
<dbReference type="InterPro" id="IPR018253">
    <property type="entry name" value="DnaJ_domain_CS"/>
</dbReference>
<evidence type="ECO:0000313" key="19">
    <source>
        <dbReference type="Proteomes" id="UP000029585"/>
    </source>
</evidence>
<evidence type="ECO:0000313" key="18">
    <source>
        <dbReference type="EMBL" id="KGF54909.1"/>
    </source>
</evidence>
<evidence type="ECO:0000259" key="16">
    <source>
        <dbReference type="PROSITE" id="PS50076"/>
    </source>
</evidence>
<dbReference type="PROSITE" id="PS00636">
    <property type="entry name" value="DNAJ_1"/>
    <property type="match status" value="1"/>
</dbReference>
<name>A0A096DBM4_FLAPL</name>
<keyword evidence="9 14" id="KW-0346">Stress response</keyword>
<dbReference type="InterPro" id="IPR001623">
    <property type="entry name" value="DnaJ_domain"/>
</dbReference>
<dbReference type="PROSITE" id="PS51188">
    <property type="entry name" value="ZF_CR"/>
    <property type="match status" value="1"/>
</dbReference>
<dbReference type="FunFam" id="1.10.287.110:FF:000034">
    <property type="entry name" value="Chaperone protein DnaJ"/>
    <property type="match status" value="1"/>
</dbReference>
<evidence type="ECO:0000256" key="8">
    <source>
        <dbReference type="ARBA" id="ARBA00022833"/>
    </source>
</evidence>
<evidence type="ECO:0000256" key="14">
    <source>
        <dbReference type="HAMAP-Rule" id="MF_01152"/>
    </source>
</evidence>
<keyword evidence="5 14" id="KW-0479">Metal-binding</keyword>
<feature type="repeat" description="CXXCXGXG motif" evidence="14">
    <location>
        <begin position="175"/>
        <end position="182"/>
    </location>
</feature>
<feature type="binding site" evidence="14">
    <location>
        <position position="215"/>
    </location>
    <ligand>
        <name>Zn(2+)</name>
        <dbReference type="ChEBI" id="CHEBI:29105"/>
        <label>1</label>
    </ligand>
</feature>
<keyword evidence="3 14" id="KW-0963">Cytoplasm</keyword>
<dbReference type="RefSeq" id="WP_007492738.1">
    <property type="nucleotide sequence ID" value="NZ_KN174163.1"/>
</dbReference>
<reference evidence="18 19" key="1">
    <citation type="submission" date="2011-08" db="EMBL/GenBank/DDBJ databases">
        <title>The Genome Sequence of Clostridium orbiscindens 1_3_50AFAA.</title>
        <authorList>
            <consortium name="The Broad Institute Genome Sequencing Platform"/>
            <person name="Earl A."/>
            <person name="Ward D."/>
            <person name="Feldgarden M."/>
            <person name="Gevers D."/>
            <person name="Daigneault M."/>
            <person name="Strauss J."/>
            <person name="Allen-Vercoe E."/>
            <person name="Young S.K."/>
            <person name="Zeng Q."/>
            <person name="Gargeya S."/>
            <person name="Fitzgerald M."/>
            <person name="Haas B."/>
            <person name="Abouelleil A."/>
            <person name="Alvarado L."/>
            <person name="Arachchi H.M."/>
            <person name="Berlin A."/>
            <person name="Brown A."/>
            <person name="Chapman S.B."/>
            <person name="Chen Z."/>
            <person name="Dunbar C."/>
            <person name="Freedman E."/>
            <person name="Gearin G."/>
            <person name="Gellesch M."/>
            <person name="Goldberg J."/>
            <person name="Griggs A."/>
            <person name="Gujja S."/>
            <person name="Heiman D."/>
            <person name="Howarth C."/>
            <person name="Larson L."/>
            <person name="Lui A."/>
            <person name="MacDonald P.J.P."/>
            <person name="Montmayeur A."/>
            <person name="Murphy C."/>
            <person name="Neiman D."/>
            <person name="Pearson M."/>
            <person name="Priest M."/>
            <person name="Roberts A."/>
            <person name="Saif S."/>
            <person name="Shea T."/>
            <person name="Shenoy N."/>
            <person name="Sisk P."/>
            <person name="Stolte C."/>
            <person name="Sykes S."/>
            <person name="Wortman J."/>
            <person name="Nusbaum C."/>
            <person name="Birren B."/>
        </authorList>
    </citation>
    <scope>NUCLEOTIDE SEQUENCE [LARGE SCALE GENOMIC DNA]</scope>
    <source>
        <strain evidence="18 19">1_3_50AFAA</strain>
    </source>
</reference>
<dbReference type="GO" id="GO:0031072">
    <property type="term" value="F:heat shock protein binding"/>
    <property type="evidence" value="ECO:0007669"/>
    <property type="project" value="InterPro"/>
</dbReference>
<organism evidence="18 19">
    <name type="scientific">Flavonifractor plautii 1_3_50AFAA</name>
    <dbReference type="NCBI Taxonomy" id="742738"/>
    <lineage>
        <taxon>Bacteria</taxon>
        <taxon>Bacillati</taxon>
        <taxon>Bacillota</taxon>
        <taxon>Clostridia</taxon>
        <taxon>Eubacteriales</taxon>
        <taxon>Oscillospiraceae</taxon>
        <taxon>Flavonifractor</taxon>
    </lineage>
</organism>
<feature type="domain" description="CR-type" evidence="17">
    <location>
        <begin position="145"/>
        <end position="227"/>
    </location>
</feature>
<dbReference type="HAMAP" id="MF_01152">
    <property type="entry name" value="DnaJ"/>
    <property type="match status" value="1"/>
</dbReference>
<dbReference type="InterPro" id="IPR008971">
    <property type="entry name" value="HSP40/DnaJ_pept-bd"/>
</dbReference>
<comment type="function">
    <text evidence="11 14">Participates actively in the response to hyperosmotic and heat shock by preventing the aggregation of stress-denatured proteins and by disaggregating proteins, also in an autonomous, DnaK-independent fashion. Unfolded proteins bind initially to DnaJ; upon interaction with the DnaJ-bound protein, DnaK hydrolyzes its bound ATP, resulting in the formation of a stable complex. GrpE releases ADP from DnaK; ATP binding to DnaK triggers the release of the substrate protein, thus completing the reaction cycle. Several rounds of ATP-dependent interactions between DnaJ, DnaK and GrpE are required for fully efficient folding. Also involved, together with DnaK and GrpE, in the DNA replication of plasmids through activation of initiation proteins.</text>
</comment>
<protein>
    <recommendedName>
        <fullName evidence="13 14">Chaperone protein DnaJ</fullName>
    </recommendedName>
</protein>
<feature type="domain" description="J" evidence="16">
    <location>
        <begin position="7"/>
        <end position="72"/>
    </location>
</feature>
<dbReference type="PATRIC" id="fig|742738.3.peg.2466"/>
<dbReference type="GO" id="GO:0042026">
    <property type="term" value="P:protein refolding"/>
    <property type="evidence" value="ECO:0007669"/>
    <property type="project" value="TreeGrafter"/>
</dbReference>
<proteinExistence type="inferred from homology"/>
<dbReference type="Gene3D" id="2.60.260.20">
    <property type="entry name" value="Urease metallochaperone UreE, N-terminal domain"/>
    <property type="match status" value="2"/>
</dbReference>
<dbReference type="InterPro" id="IPR002939">
    <property type="entry name" value="DnaJ_C"/>
</dbReference>
<evidence type="ECO:0000256" key="12">
    <source>
        <dbReference type="ARBA" id="ARBA00061004"/>
    </source>
</evidence>
<comment type="subcellular location">
    <subcellularLocation>
        <location evidence="1 14">Cytoplasm</location>
    </subcellularLocation>
</comment>
<dbReference type="InterPro" id="IPR012724">
    <property type="entry name" value="DnaJ"/>
</dbReference>
<evidence type="ECO:0000256" key="5">
    <source>
        <dbReference type="ARBA" id="ARBA00022723"/>
    </source>
</evidence>
<dbReference type="CDD" id="cd06257">
    <property type="entry name" value="DnaJ"/>
    <property type="match status" value="1"/>
</dbReference>
<dbReference type="SMART" id="SM00271">
    <property type="entry name" value="DnaJ"/>
    <property type="match status" value="1"/>
</dbReference>
<dbReference type="GeneID" id="63974601"/>
<dbReference type="Pfam" id="PF01556">
    <property type="entry name" value="DnaJ_C"/>
    <property type="match status" value="1"/>
</dbReference>
<keyword evidence="19" id="KW-1185">Reference proteome</keyword>
<dbReference type="GO" id="GO:0006260">
    <property type="term" value="P:DNA replication"/>
    <property type="evidence" value="ECO:0007669"/>
    <property type="project" value="UniProtKB-KW"/>
</dbReference>
<dbReference type="AlphaFoldDB" id="A0A096DBM4"/>
<feature type="repeat" description="CXXCXGXG motif" evidence="14">
    <location>
        <begin position="158"/>
        <end position="165"/>
    </location>
</feature>
<comment type="domain">
    <text evidence="14">The J domain is necessary and sufficient to stimulate DnaK ATPase activity. Zinc center 1 plays an important role in the autonomous, DnaK-independent chaperone activity of DnaJ. Zinc center 2 is essential for interaction with DnaK and for DnaJ activity.</text>
</comment>
<dbReference type="FunFam" id="2.60.260.20:FF:000004">
    <property type="entry name" value="Molecular chaperone DnaJ"/>
    <property type="match status" value="1"/>
</dbReference>
<dbReference type="Gene3D" id="2.10.230.10">
    <property type="entry name" value="Heat shock protein DnaJ, cysteine-rich domain"/>
    <property type="match status" value="1"/>
</dbReference>
<dbReference type="InterPro" id="IPR001305">
    <property type="entry name" value="HSP_DnaJ_Cys-rich_dom"/>
</dbReference>
<evidence type="ECO:0000256" key="9">
    <source>
        <dbReference type="ARBA" id="ARBA00023016"/>
    </source>
</evidence>
<dbReference type="HOGENOM" id="CLU_017633_0_7_9"/>
<gene>
    <name evidence="14" type="primary">dnaJ</name>
    <name evidence="18" type="ORF">HMPREF9460_02401</name>
</gene>
<evidence type="ECO:0000259" key="17">
    <source>
        <dbReference type="PROSITE" id="PS51188"/>
    </source>
</evidence>
<sequence>MPEQKRDYYEVLGVSKGATDEEIKKAYRKKAKQYHPDLNPGDKTAEAKFKEANEAYEVLSDKDKRARYDQFGHAGVDPNFGAGGPGGGFGGFGGFDMGDIDLGDIFGSFFGGGFGGGSSRARSGPMKGDTLRASVTISFEEAAFGCEKEITLNRTEPCDDCHGTGCAPGTTAEVCPDCHGSGQIRIQRGGGAFTFATTTTCPKCGGKGKIIHQPCKSCGGAGSVRRQRKLTVSIPAGIDNGQAVSLRGQGGAGKNGGPAGDLLISVTVRPHEFFKRDGTSVYLEHPVTFLQATLGAELEIPTIDGKVKWSLPAGTQPGTTFRLRGKGIPSVNGRGRGDQYVTVNVQVPTGLTHEQKEALRAYGEAMGELSPGPMEGVKSFFDKKKKKK</sequence>
<dbReference type="GO" id="GO:0005737">
    <property type="term" value="C:cytoplasm"/>
    <property type="evidence" value="ECO:0007669"/>
    <property type="project" value="UniProtKB-SubCell"/>
</dbReference>
<dbReference type="Gene3D" id="1.10.287.110">
    <property type="entry name" value="DnaJ domain"/>
    <property type="match status" value="1"/>
</dbReference>
<dbReference type="FunFam" id="2.10.230.10:FF:000002">
    <property type="entry name" value="Molecular chaperone DnaJ"/>
    <property type="match status" value="1"/>
</dbReference>
<feature type="binding site" evidence="14">
    <location>
        <position position="204"/>
    </location>
    <ligand>
        <name>Zn(2+)</name>
        <dbReference type="ChEBI" id="CHEBI:29105"/>
        <label>2</label>
    </ligand>
</feature>
<keyword evidence="10 14" id="KW-0143">Chaperone</keyword>
<comment type="caution">
    <text evidence="18">The sequence shown here is derived from an EMBL/GenBank/DDBJ whole genome shotgun (WGS) entry which is preliminary data.</text>
</comment>
<keyword evidence="8 14" id="KW-0862">Zinc</keyword>
<dbReference type="EMBL" id="ADLO01000074">
    <property type="protein sequence ID" value="KGF54909.1"/>
    <property type="molecule type" value="Genomic_DNA"/>
</dbReference>
<dbReference type="PANTHER" id="PTHR43096">
    <property type="entry name" value="DNAJ HOMOLOG 1, MITOCHONDRIAL-RELATED"/>
    <property type="match status" value="1"/>
</dbReference>
<evidence type="ECO:0000256" key="10">
    <source>
        <dbReference type="ARBA" id="ARBA00023186"/>
    </source>
</evidence>
<dbReference type="CDD" id="cd10719">
    <property type="entry name" value="DnaJ_zf"/>
    <property type="match status" value="1"/>
</dbReference>
<feature type="binding site" evidence="14">
    <location>
        <position position="175"/>
    </location>
    <ligand>
        <name>Zn(2+)</name>
        <dbReference type="ChEBI" id="CHEBI:29105"/>
        <label>2</label>
    </ligand>
</feature>
<dbReference type="Pfam" id="PF00684">
    <property type="entry name" value="DnaJ_CXXCXGXG"/>
    <property type="match status" value="1"/>
</dbReference>
<feature type="binding site" evidence="14">
    <location>
        <position position="158"/>
    </location>
    <ligand>
        <name>Zn(2+)</name>
        <dbReference type="ChEBI" id="CHEBI:29105"/>
        <label>1</label>
    </ligand>
</feature>
<dbReference type="PROSITE" id="PS50076">
    <property type="entry name" value="DNAJ_2"/>
    <property type="match status" value="1"/>
</dbReference>
<feature type="binding site" evidence="14">
    <location>
        <position position="218"/>
    </location>
    <ligand>
        <name>Zn(2+)</name>
        <dbReference type="ChEBI" id="CHEBI:29105"/>
        <label>1</label>
    </ligand>
</feature>
<dbReference type="InterPro" id="IPR036410">
    <property type="entry name" value="HSP_DnaJ_Cys-rich_dom_sf"/>
</dbReference>
<feature type="repeat" description="CXXCXGXG motif" evidence="14">
    <location>
        <begin position="215"/>
        <end position="222"/>
    </location>
</feature>
<dbReference type="CDD" id="cd10747">
    <property type="entry name" value="DnaJ_C"/>
    <property type="match status" value="1"/>
</dbReference>
<dbReference type="SUPFAM" id="SSF57938">
    <property type="entry name" value="DnaJ/Hsp40 cysteine-rich domain"/>
    <property type="match status" value="1"/>
</dbReference>
<dbReference type="Proteomes" id="UP000029585">
    <property type="component" value="Unassembled WGS sequence"/>
</dbReference>
<keyword evidence="7 14" id="KW-0863">Zinc-finger</keyword>
<evidence type="ECO:0000256" key="4">
    <source>
        <dbReference type="ARBA" id="ARBA00022705"/>
    </source>
</evidence>
<dbReference type="PRINTS" id="PR00625">
    <property type="entry name" value="JDOMAIN"/>
</dbReference>
<evidence type="ECO:0000256" key="6">
    <source>
        <dbReference type="ARBA" id="ARBA00022737"/>
    </source>
</evidence>
<comment type="cofactor">
    <cofactor evidence="14">
        <name>Zn(2+)</name>
        <dbReference type="ChEBI" id="CHEBI:29105"/>
    </cofactor>
    <text evidence="14">Binds 2 Zn(2+) ions per monomer.</text>
</comment>
<feature type="binding site" evidence="14">
    <location>
        <position position="201"/>
    </location>
    <ligand>
        <name>Zn(2+)</name>
        <dbReference type="ChEBI" id="CHEBI:29105"/>
        <label>2</label>
    </ligand>
</feature>
<dbReference type="NCBIfam" id="TIGR02349">
    <property type="entry name" value="DnaJ_bact"/>
    <property type="match status" value="1"/>
</dbReference>
<feature type="binding site" evidence="14">
    <location>
        <position position="161"/>
    </location>
    <ligand>
        <name>Zn(2+)</name>
        <dbReference type="ChEBI" id="CHEBI:29105"/>
        <label>1</label>
    </ligand>
</feature>
<dbReference type="GO" id="GO:0005524">
    <property type="term" value="F:ATP binding"/>
    <property type="evidence" value="ECO:0007669"/>
    <property type="project" value="InterPro"/>
</dbReference>
<dbReference type="Pfam" id="PF00226">
    <property type="entry name" value="DnaJ"/>
    <property type="match status" value="1"/>
</dbReference>
<dbReference type="NCBIfam" id="NF008035">
    <property type="entry name" value="PRK10767.1"/>
    <property type="match status" value="1"/>
</dbReference>
<feature type="repeat" description="CXXCXGXG motif" evidence="14">
    <location>
        <begin position="201"/>
        <end position="208"/>
    </location>
</feature>
<dbReference type="SUPFAM" id="SSF46565">
    <property type="entry name" value="Chaperone J-domain"/>
    <property type="match status" value="1"/>
</dbReference>
<dbReference type="PANTHER" id="PTHR43096:SF48">
    <property type="entry name" value="CHAPERONE PROTEIN DNAJ"/>
    <property type="match status" value="1"/>
</dbReference>
<evidence type="ECO:0000256" key="1">
    <source>
        <dbReference type="ARBA" id="ARBA00004496"/>
    </source>
</evidence>
<evidence type="ECO:0000256" key="15">
    <source>
        <dbReference type="PROSITE-ProRule" id="PRU00546"/>
    </source>
</evidence>
<comment type="similarity">
    <text evidence="12 14">Belongs to the DnaJ family.</text>
</comment>
<feature type="binding site" evidence="14">
    <location>
        <position position="178"/>
    </location>
    <ligand>
        <name>Zn(2+)</name>
        <dbReference type="ChEBI" id="CHEBI:29105"/>
        <label>2</label>
    </ligand>
</feature>
<accession>A0A096DBM4</accession>
<keyword evidence="4 14" id="KW-0235">DNA replication</keyword>
<keyword evidence="6 14" id="KW-0677">Repeat</keyword>
<dbReference type="GO" id="GO:0051082">
    <property type="term" value="F:unfolded protein binding"/>
    <property type="evidence" value="ECO:0007669"/>
    <property type="project" value="UniProtKB-UniRule"/>
</dbReference>
<evidence type="ECO:0000256" key="13">
    <source>
        <dbReference type="ARBA" id="ARBA00067609"/>
    </source>
</evidence>
<evidence type="ECO:0000256" key="11">
    <source>
        <dbReference type="ARBA" id="ARBA00053423"/>
    </source>
</evidence>
<dbReference type="eggNOG" id="COG0484">
    <property type="taxonomic scope" value="Bacteria"/>
</dbReference>
<dbReference type="GO" id="GO:0009408">
    <property type="term" value="P:response to heat"/>
    <property type="evidence" value="ECO:0007669"/>
    <property type="project" value="InterPro"/>
</dbReference>
<feature type="zinc finger region" description="CR-type" evidence="15">
    <location>
        <begin position="145"/>
        <end position="227"/>
    </location>
</feature>
<comment type="subunit">
    <text evidence="2 14">Homodimer.</text>
</comment>